<dbReference type="Gene3D" id="2.60.120.10">
    <property type="entry name" value="Jelly Rolls"/>
    <property type="match status" value="1"/>
</dbReference>
<evidence type="ECO:0000313" key="2">
    <source>
        <dbReference type="EMBL" id="OGI38923.1"/>
    </source>
</evidence>
<dbReference type="InterPro" id="IPR011051">
    <property type="entry name" value="RmlC_Cupin_sf"/>
</dbReference>
<accession>A0A1F6T196</accession>
<reference evidence="2 3" key="1">
    <citation type="journal article" date="2016" name="Nat. Commun.">
        <title>Thousands of microbial genomes shed light on interconnected biogeochemical processes in an aquifer system.</title>
        <authorList>
            <person name="Anantharaman K."/>
            <person name="Brown C.T."/>
            <person name="Hug L.A."/>
            <person name="Sharon I."/>
            <person name="Castelle C.J."/>
            <person name="Probst A.J."/>
            <person name="Thomas B.C."/>
            <person name="Singh A."/>
            <person name="Wilkins M.J."/>
            <person name="Karaoz U."/>
            <person name="Brodie E.L."/>
            <person name="Williams K.H."/>
            <person name="Hubbard S.S."/>
            <person name="Banfield J.F."/>
        </authorList>
    </citation>
    <scope>NUCLEOTIDE SEQUENCE [LARGE SCALE GENOMIC DNA]</scope>
</reference>
<evidence type="ECO:0000259" key="1">
    <source>
        <dbReference type="Pfam" id="PF05899"/>
    </source>
</evidence>
<dbReference type="AlphaFoldDB" id="A0A1F6T196"/>
<evidence type="ECO:0000313" key="3">
    <source>
        <dbReference type="Proteomes" id="UP000179334"/>
    </source>
</evidence>
<dbReference type="CDD" id="cd02227">
    <property type="entry name" value="cupin_TM1112-like"/>
    <property type="match status" value="1"/>
</dbReference>
<gene>
    <name evidence="2" type="ORF">A2V91_02465</name>
</gene>
<dbReference type="PANTHER" id="PTHR33271">
    <property type="entry name" value="OS04G0445200 PROTEIN"/>
    <property type="match status" value="1"/>
</dbReference>
<proteinExistence type="predicted"/>
<dbReference type="InterPro" id="IPR014710">
    <property type="entry name" value="RmlC-like_jellyroll"/>
</dbReference>
<dbReference type="SUPFAM" id="SSF51182">
    <property type="entry name" value="RmlC-like cupins"/>
    <property type="match status" value="1"/>
</dbReference>
<feature type="domain" description="(S)-ureidoglycine aminohydrolase cupin" evidence="1">
    <location>
        <begin position="7"/>
        <end position="76"/>
    </location>
</feature>
<dbReference type="Pfam" id="PF05899">
    <property type="entry name" value="Cupin_3"/>
    <property type="match status" value="1"/>
</dbReference>
<protein>
    <submittedName>
        <fullName evidence="2">Cupin</fullName>
    </submittedName>
</protein>
<dbReference type="PANTHER" id="PTHR33271:SF22">
    <property type="entry name" value="OS04G0445200 PROTEIN"/>
    <property type="match status" value="1"/>
</dbReference>
<dbReference type="Proteomes" id="UP000179334">
    <property type="component" value="Unassembled WGS sequence"/>
</dbReference>
<sequence>MKLDVIGVYDWPTWSKEPSIFPWTYDRKETCYLLEGEAIVTPTGGEPVRIVEADLVNFPAGMTCTWEILQPVTKHYRFG</sequence>
<organism evidence="2 3">
    <name type="scientific">Candidatus Muproteobacteria bacterium RBG_16_64_10</name>
    <dbReference type="NCBI Taxonomy" id="1817757"/>
    <lineage>
        <taxon>Bacteria</taxon>
        <taxon>Pseudomonadati</taxon>
        <taxon>Pseudomonadota</taxon>
        <taxon>Candidatus Muproteobacteria</taxon>
    </lineage>
</organism>
<dbReference type="InterPro" id="IPR008579">
    <property type="entry name" value="UGlyAH_Cupin_dom"/>
</dbReference>
<dbReference type="EMBL" id="MFSR01000060">
    <property type="protein sequence ID" value="OGI38923.1"/>
    <property type="molecule type" value="Genomic_DNA"/>
</dbReference>
<comment type="caution">
    <text evidence="2">The sequence shown here is derived from an EMBL/GenBank/DDBJ whole genome shotgun (WGS) entry which is preliminary data.</text>
</comment>
<name>A0A1F6T196_9PROT</name>